<name>A0ABQ3HHE7_9ACTN</name>
<evidence type="ECO:0000256" key="1">
    <source>
        <dbReference type="SAM" id="Phobius"/>
    </source>
</evidence>
<evidence type="ECO:0000256" key="2">
    <source>
        <dbReference type="SAM" id="SignalP"/>
    </source>
</evidence>
<protein>
    <submittedName>
        <fullName evidence="3">Uncharacterized protein</fullName>
    </submittedName>
</protein>
<dbReference type="EMBL" id="BNAD01000003">
    <property type="protein sequence ID" value="GHE16976.1"/>
    <property type="molecule type" value="Genomic_DNA"/>
</dbReference>
<organism evidence="3 4">
    <name type="scientific">Nocardioides flavus</name>
    <name type="common">ex Wang et al. 2016</name>
    <dbReference type="NCBI Taxonomy" id="2058780"/>
    <lineage>
        <taxon>Bacteria</taxon>
        <taxon>Bacillati</taxon>
        <taxon>Actinomycetota</taxon>
        <taxon>Actinomycetes</taxon>
        <taxon>Propionibacteriales</taxon>
        <taxon>Nocardioidaceae</taxon>
        <taxon>Nocardioides</taxon>
    </lineage>
</organism>
<evidence type="ECO:0000313" key="3">
    <source>
        <dbReference type="EMBL" id="GHE16976.1"/>
    </source>
</evidence>
<keyword evidence="1" id="KW-0472">Membrane</keyword>
<sequence>MVRSVVVALASLVAAVSLAPTASALSAMSAEALVVVASLAAATALIGVGGPVLLPDSTRRALLPRRRAACVPLVLAGRTTDTGHHPVLPRAPGLV</sequence>
<keyword evidence="4" id="KW-1185">Reference proteome</keyword>
<keyword evidence="2" id="KW-0732">Signal</keyword>
<dbReference type="RefSeq" id="WP_191278852.1">
    <property type="nucleotide sequence ID" value="NZ_BNAD01000003.1"/>
</dbReference>
<gene>
    <name evidence="3" type="ORF">GCM10011376_15860</name>
</gene>
<keyword evidence="1" id="KW-0812">Transmembrane</keyword>
<reference evidence="4" key="1">
    <citation type="journal article" date="2019" name="Int. J. Syst. Evol. Microbiol.">
        <title>The Global Catalogue of Microorganisms (GCM) 10K type strain sequencing project: providing services to taxonomists for standard genome sequencing and annotation.</title>
        <authorList>
            <consortium name="The Broad Institute Genomics Platform"/>
            <consortium name="The Broad Institute Genome Sequencing Center for Infectious Disease"/>
            <person name="Wu L."/>
            <person name="Ma J."/>
        </authorList>
    </citation>
    <scope>NUCLEOTIDE SEQUENCE [LARGE SCALE GENOMIC DNA]</scope>
    <source>
        <strain evidence="4">CGMCC 1.12791</strain>
    </source>
</reference>
<keyword evidence="1" id="KW-1133">Transmembrane helix</keyword>
<proteinExistence type="predicted"/>
<accession>A0ABQ3HHE7</accession>
<feature type="transmembrane region" description="Helical" evidence="1">
    <location>
        <begin position="34"/>
        <end position="54"/>
    </location>
</feature>
<dbReference type="Proteomes" id="UP000597341">
    <property type="component" value="Unassembled WGS sequence"/>
</dbReference>
<comment type="caution">
    <text evidence="3">The sequence shown here is derived from an EMBL/GenBank/DDBJ whole genome shotgun (WGS) entry which is preliminary data.</text>
</comment>
<feature type="chain" id="PRO_5047045580" evidence="2">
    <location>
        <begin position="20"/>
        <end position="95"/>
    </location>
</feature>
<feature type="signal peptide" evidence="2">
    <location>
        <begin position="1"/>
        <end position="19"/>
    </location>
</feature>
<evidence type="ECO:0000313" key="4">
    <source>
        <dbReference type="Proteomes" id="UP000597341"/>
    </source>
</evidence>